<gene>
    <name evidence="2" type="ORF">WN55_04418</name>
</gene>
<dbReference type="EMBL" id="KQ434977">
    <property type="protein sequence ID" value="KZC12900.1"/>
    <property type="molecule type" value="Genomic_DNA"/>
</dbReference>
<evidence type="ECO:0000313" key="3">
    <source>
        <dbReference type="Proteomes" id="UP000076502"/>
    </source>
</evidence>
<reference evidence="2 3" key="1">
    <citation type="submission" date="2015-07" db="EMBL/GenBank/DDBJ databases">
        <title>The genome of Dufourea novaeangliae.</title>
        <authorList>
            <person name="Pan H."/>
            <person name="Kapheim K."/>
        </authorList>
    </citation>
    <scope>NUCLEOTIDE SEQUENCE [LARGE SCALE GENOMIC DNA]</scope>
    <source>
        <strain evidence="2">0120121106</strain>
        <tissue evidence="2">Whole body</tissue>
    </source>
</reference>
<feature type="compositionally biased region" description="Polar residues" evidence="1">
    <location>
        <begin position="227"/>
        <end position="243"/>
    </location>
</feature>
<feature type="region of interest" description="Disordered" evidence="1">
    <location>
        <begin position="178"/>
        <end position="243"/>
    </location>
</feature>
<protein>
    <submittedName>
        <fullName evidence="2">Uncharacterized protein</fullName>
    </submittedName>
</protein>
<dbReference type="Proteomes" id="UP000076502">
    <property type="component" value="Unassembled WGS sequence"/>
</dbReference>
<organism evidence="2 3">
    <name type="scientific">Dufourea novaeangliae</name>
    <name type="common">Sweat bee</name>
    <dbReference type="NCBI Taxonomy" id="178035"/>
    <lineage>
        <taxon>Eukaryota</taxon>
        <taxon>Metazoa</taxon>
        <taxon>Ecdysozoa</taxon>
        <taxon>Arthropoda</taxon>
        <taxon>Hexapoda</taxon>
        <taxon>Insecta</taxon>
        <taxon>Pterygota</taxon>
        <taxon>Neoptera</taxon>
        <taxon>Endopterygota</taxon>
        <taxon>Hymenoptera</taxon>
        <taxon>Apocrita</taxon>
        <taxon>Aculeata</taxon>
        <taxon>Apoidea</taxon>
        <taxon>Anthophila</taxon>
        <taxon>Halictidae</taxon>
        <taxon>Rophitinae</taxon>
        <taxon>Dufourea</taxon>
    </lineage>
</organism>
<evidence type="ECO:0000256" key="1">
    <source>
        <dbReference type="SAM" id="MobiDB-lite"/>
    </source>
</evidence>
<proteinExistence type="predicted"/>
<feature type="compositionally biased region" description="Pro residues" evidence="1">
    <location>
        <begin position="179"/>
        <end position="191"/>
    </location>
</feature>
<dbReference type="AlphaFoldDB" id="A0A154PNV5"/>
<accession>A0A154PNV5</accession>
<sequence>MAIDLSTENPNLYTDTVSNASSVHKRASIPEFAKAYGSSGVYTEIVTFASGLNIASRCVIPPFRKSRKSGLHFPTVTAAKIQGYLSLQPPSVSVMTNAIHESNRSHPRPYVLPHSPKLYRRLNYQFSRGIDRGDVAIHEESDSSINREAACSVSFGRCSRLRLGAHAAWHMEEVLQCSCPPPPPPPPPPSLPGIQLEDHPAWASDRDNSENMQTVEPECLQLYKRPSSPTTSNAASHVRASSD</sequence>
<evidence type="ECO:0000313" key="2">
    <source>
        <dbReference type="EMBL" id="KZC12900.1"/>
    </source>
</evidence>
<name>A0A154PNV5_DUFNO</name>
<keyword evidence="3" id="KW-1185">Reference proteome</keyword>
<feature type="compositionally biased region" description="Basic and acidic residues" evidence="1">
    <location>
        <begin position="196"/>
        <end position="209"/>
    </location>
</feature>